<dbReference type="Proteomes" id="UP001189122">
    <property type="component" value="Unassembled WGS sequence"/>
</dbReference>
<accession>A0A7I8JSD0</accession>
<gene>
    <name evidence="2" type="ORF">SI7747_17019087</name>
</gene>
<keyword evidence="3" id="KW-1185">Reference proteome</keyword>
<dbReference type="Pfam" id="PF15697">
    <property type="entry name" value="DUF4666"/>
    <property type="match status" value="1"/>
</dbReference>
<evidence type="ECO:0000256" key="1">
    <source>
        <dbReference type="SAM" id="MobiDB-lite"/>
    </source>
</evidence>
<dbReference type="AlphaFoldDB" id="A0A7I8JSD0"/>
<dbReference type="EMBL" id="LR743604">
    <property type="protein sequence ID" value="CAA2633597.1"/>
    <property type="molecule type" value="Genomic_DNA"/>
</dbReference>
<sequence>MAAPSLQRSGETFRRSGSSGLVWEDRLLVEEGIQAKSREEGAEAGGGNGRQMERSRSNGGNRPYRAIKVSPAVDPPSPKVSGCGFCGIFGNSGGARRNPTPGGGRGGCAAVPSLLFCLATAGATVD</sequence>
<reference evidence="2 3" key="1">
    <citation type="submission" date="2019-12" db="EMBL/GenBank/DDBJ databases">
        <authorList>
            <person name="Scholz U."/>
            <person name="Mascher M."/>
            <person name="Fiebig A."/>
        </authorList>
    </citation>
    <scope>NUCLEOTIDE SEQUENCE</scope>
</reference>
<protein>
    <submittedName>
        <fullName evidence="2">Uncharacterized protein</fullName>
    </submittedName>
</protein>
<name>A0A7I8JSD0_SPIIN</name>
<dbReference type="PANTHER" id="PTHR33730">
    <property type="entry name" value="OS05G0542732 PROTEIN-RELATED"/>
    <property type="match status" value="1"/>
</dbReference>
<evidence type="ECO:0000313" key="2">
    <source>
        <dbReference type="EMBL" id="CAA2633597.1"/>
    </source>
</evidence>
<feature type="region of interest" description="Disordered" evidence="1">
    <location>
        <begin position="32"/>
        <end position="78"/>
    </location>
</feature>
<dbReference type="EMBL" id="CACRZD030000017">
    <property type="protein sequence ID" value="CAA6672671.1"/>
    <property type="molecule type" value="Genomic_DNA"/>
</dbReference>
<dbReference type="PANTHER" id="PTHR33730:SF4">
    <property type="entry name" value="OS05G0542732 PROTEIN"/>
    <property type="match status" value="1"/>
</dbReference>
<evidence type="ECO:0000313" key="3">
    <source>
        <dbReference type="Proteomes" id="UP001189122"/>
    </source>
</evidence>
<proteinExistence type="predicted"/>
<organism evidence="2">
    <name type="scientific">Spirodela intermedia</name>
    <name type="common">Intermediate duckweed</name>
    <dbReference type="NCBI Taxonomy" id="51605"/>
    <lineage>
        <taxon>Eukaryota</taxon>
        <taxon>Viridiplantae</taxon>
        <taxon>Streptophyta</taxon>
        <taxon>Embryophyta</taxon>
        <taxon>Tracheophyta</taxon>
        <taxon>Spermatophyta</taxon>
        <taxon>Magnoliopsida</taxon>
        <taxon>Liliopsida</taxon>
        <taxon>Araceae</taxon>
        <taxon>Lemnoideae</taxon>
        <taxon>Spirodela</taxon>
    </lineage>
</organism>
<dbReference type="InterPro" id="IPR031421">
    <property type="entry name" value="DUF4666"/>
</dbReference>